<reference evidence="2 3" key="1">
    <citation type="journal article" date="2008" name="Int. J. Syst. Evol. Microbiol.">
        <title>Leifsonia pindariensis sp. nov., isolated from the Pindari glacier of the Indian Himalayas, and emended description of the genus Leifsonia.</title>
        <authorList>
            <person name="Reddy G.S."/>
            <person name="Prabagaran S.R."/>
            <person name="Shivaji S."/>
        </authorList>
    </citation>
    <scope>NUCLEOTIDE SEQUENCE [LARGE SCALE GENOMIC DNA]</scope>
    <source>
        <strain evidence="2 3">PON 10</strain>
    </source>
</reference>
<keyword evidence="1" id="KW-0808">Transferase</keyword>
<dbReference type="InterPro" id="IPR050483">
    <property type="entry name" value="CoA-transferase_III_domain"/>
</dbReference>
<dbReference type="EMBL" id="MPZN01000003">
    <property type="protein sequence ID" value="PPL20233.1"/>
    <property type="molecule type" value="Genomic_DNA"/>
</dbReference>
<evidence type="ECO:0000313" key="2">
    <source>
        <dbReference type="EMBL" id="PPL20233.1"/>
    </source>
</evidence>
<dbReference type="SUPFAM" id="SSF89796">
    <property type="entry name" value="CoA-transferase family III (CaiB/BaiF)"/>
    <property type="match status" value="1"/>
</dbReference>
<evidence type="ECO:0000256" key="1">
    <source>
        <dbReference type="ARBA" id="ARBA00022679"/>
    </source>
</evidence>
<dbReference type="RefSeq" id="WP_104474033.1">
    <property type="nucleotide sequence ID" value="NZ_MPZN01000003.1"/>
</dbReference>
<sequence>MNARSESQGSWLEAPASSGPLSGVRVLDFSRILAGPYATMHLADLGADVIKVEAPGRGDETRHWGPPYSSDGTASYFLAVNHNKRSIELDLANSEDAQIAYALAVQADIVVDNFLPGRMKRFGLDRETLAAANPQIVTATVSGFGRGNMYSERPGFDFLAQAMGGLMSITGQPGGEPTRVGVAITDLLAGVLCATGILAALSETRTGALGRHIEVSLLDTQISMLANIGSGWLVSESVPERFGNAHPSIAPYETLATADKPLAVAVGTDRQFRRFVETLGAPQLGTNPDYATNRDRVVNRAALVLELEALLVTNSRDHWLEHLIAADVPVAPVNTVAEALGDPVVRQRMIAVVNGIPQIRTAINVDGEALAIHTAPPKLGADSASIRDHLKSRTQGVMASFAAGTSR</sequence>
<protein>
    <recommendedName>
        <fullName evidence="4">Carnitine dehydratase</fullName>
    </recommendedName>
</protein>
<dbReference type="PANTHER" id="PTHR48207:SF3">
    <property type="entry name" value="SUCCINATE--HYDROXYMETHYLGLUTARATE COA-TRANSFERASE"/>
    <property type="match status" value="1"/>
</dbReference>
<keyword evidence="3" id="KW-1185">Reference proteome</keyword>
<name>A0ABX5AZ79_9MICO</name>
<dbReference type="Gene3D" id="3.30.1540.10">
    <property type="entry name" value="formyl-coa transferase, domain 3"/>
    <property type="match status" value="1"/>
</dbReference>
<organism evidence="2 3">
    <name type="scientific">Microterricola pindariensis</name>
    <dbReference type="NCBI Taxonomy" id="478010"/>
    <lineage>
        <taxon>Bacteria</taxon>
        <taxon>Bacillati</taxon>
        <taxon>Actinomycetota</taxon>
        <taxon>Actinomycetes</taxon>
        <taxon>Micrococcales</taxon>
        <taxon>Microbacteriaceae</taxon>
        <taxon>Microterricola</taxon>
    </lineage>
</organism>
<dbReference type="Gene3D" id="3.40.50.10540">
    <property type="entry name" value="Crotonobetainyl-coa:carnitine coa-transferase, domain 1"/>
    <property type="match status" value="1"/>
</dbReference>
<evidence type="ECO:0000313" key="3">
    <source>
        <dbReference type="Proteomes" id="UP000237755"/>
    </source>
</evidence>
<accession>A0ABX5AZ79</accession>
<dbReference type="InterPro" id="IPR003673">
    <property type="entry name" value="CoA-Trfase_fam_III"/>
</dbReference>
<dbReference type="InterPro" id="IPR044855">
    <property type="entry name" value="CoA-Trfase_III_dom3_sf"/>
</dbReference>
<gene>
    <name evidence="2" type="ORF">GY24_01420</name>
</gene>
<dbReference type="InterPro" id="IPR023606">
    <property type="entry name" value="CoA-Trfase_III_dom_1_sf"/>
</dbReference>
<dbReference type="Pfam" id="PF02515">
    <property type="entry name" value="CoA_transf_3"/>
    <property type="match status" value="1"/>
</dbReference>
<proteinExistence type="predicted"/>
<dbReference type="PANTHER" id="PTHR48207">
    <property type="entry name" value="SUCCINATE--HYDROXYMETHYLGLUTARATE COA-TRANSFERASE"/>
    <property type="match status" value="1"/>
</dbReference>
<evidence type="ECO:0008006" key="4">
    <source>
        <dbReference type="Google" id="ProtNLM"/>
    </source>
</evidence>
<dbReference type="Proteomes" id="UP000237755">
    <property type="component" value="Unassembled WGS sequence"/>
</dbReference>
<comment type="caution">
    <text evidence="2">The sequence shown here is derived from an EMBL/GenBank/DDBJ whole genome shotgun (WGS) entry which is preliminary data.</text>
</comment>